<dbReference type="InterPro" id="IPR000835">
    <property type="entry name" value="HTH_MarR-typ"/>
</dbReference>
<dbReference type="PANTHER" id="PTHR35790:SF4">
    <property type="entry name" value="HTH-TYPE TRANSCRIPTIONAL REGULATOR PCHR"/>
    <property type="match status" value="1"/>
</dbReference>
<gene>
    <name evidence="5" type="ORF">WMQ36_11320</name>
</gene>
<comment type="caution">
    <text evidence="5">The sequence shown here is derived from an EMBL/GenBank/DDBJ whole genome shotgun (WGS) entry which is preliminary data.</text>
</comment>
<dbReference type="RefSeq" id="WP_008723136.1">
    <property type="nucleotide sequence ID" value="NZ_JBBMFM010000035.1"/>
</dbReference>
<dbReference type="PROSITE" id="PS50995">
    <property type="entry name" value="HTH_MARR_2"/>
    <property type="match status" value="1"/>
</dbReference>
<protein>
    <submittedName>
        <fullName evidence="5">MarR family winged helix-turn-helix transcriptional regulator</fullName>
    </submittedName>
</protein>
<name>A0ABV1D741_9FIRM</name>
<sequence>MKNDNQSGNINPALSEELFHKMTEHTNQVYKFVKIYNDYANAPRDYGTGEKVNMLSVHIMSDIEEHPGITVTELAEEWVRTKGSISQVIKNLDENGYIIKKKEGNNNKNVHLYPTSKGVELSLAHKMYDARNLKNTLDFFTQYCTEEELTAFYKVLSYYTMLLKG</sequence>
<keyword evidence="3" id="KW-0804">Transcription</keyword>
<evidence type="ECO:0000313" key="5">
    <source>
        <dbReference type="EMBL" id="MEQ2425566.1"/>
    </source>
</evidence>
<dbReference type="EMBL" id="JBBMFM010000035">
    <property type="protein sequence ID" value="MEQ2425566.1"/>
    <property type="molecule type" value="Genomic_DNA"/>
</dbReference>
<reference evidence="5 6" key="1">
    <citation type="submission" date="2024-03" db="EMBL/GenBank/DDBJ databases">
        <title>Human intestinal bacterial collection.</title>
        <authorList>
            <person name="Pauvert C."/>
            <person name="Hitch T.C.A."/>
            <person name="Clavel T."/>
        </authorList>
    </citation>
    <scope>NUCLEOTIDE SEQUENCE [LARGE SCALE GENOMIC DNA]</scope>
    <source>
        <strain evidence="5 6">CLA-SR-H021</strain>
    </source>
</reference>
<feature type="domain" description="HTH marR-type" evidence="4">
    <location>
        <begin position="15"/>
        <end position="161"/>
    </location>
</feature>
<dbReference type="Gene3D" id="1.10.10.10">
    <property type="entry name" value="Winged helix-like DNA-binding domain superfamily/Winged helix DNA-binding domain"/>
    <property type="match status" value="1"/>
</dbReference>
<accession>A0ABV1D741</accession>
<evidence type="ECO:0000256" key="3">
    <source>
        <dbReference type="ARBA" id="ARBA00023163"/>
    </source>
</evidence>
<dbReference type="InterPro" id="IPR036388">
    <property type="entry name" value="WH-like_DNA-bd_sf"/>
</dbReference>
<proteinExistence type="predicted"/>
<keyword evidence="6" id="KW-1185">Reference proteome</keyword>
<dbReference type="SMART" id="SM00347">
    <property type="entry name" value="HTH_MARR"/>
    <property type="match status" value="1"/>
</dbReference>
<evidence type="ECO:0000313" key="6">
    <source>
        <dbReference type="Proteomes" id="UP001454086"/>
    </source>
</evidence>
<evidence type="ECO:0000259" key="4">
    <source>
        <dbReference type="PROSITE" id="PS50995"/>
    </source>
</evidence>
<dbReference type="InterPro" id="IPR036390">
    <property type="entry name" value="WH_DNA-bd_sf"/>
</dbReference>
<keyword evidence="2" id="KW-0238">DNA-binding</keyword>
<evidence type="ECO:0000256" key="2">
    <source>
        <dbReference type="ARBA" id="ARBA00023125"/>
    </source>
</evidence>
<dbReference type="PANTHER" id="PTHR35790">
    <property type="entry name" value="HTH-TYPE TRANSCRIPTIONAL REGULATOR PCHR"/>
    <property type="match status" value="1"/>
</dbReference>
<organism evidence="5 6">
    <name type="scientific">Enterocloster hominis</name>
    <name type="common">ex Hitch et al. 2024</name>
    <dbReference type="NCBI Taxonomy" id="1917870"/>
    <lineage>
        <taxon>Bacteria</taxon>
        <taxon>Bacillati</taxon>
        <taxon>Bacillota</taxon>
        <taxon>Clostridia</taxon>
        <taxon>Lachnospirales</taxon>
        <taxon>Lachnospiraceae</taxon>
        <taxon>Enterocloster</taxon>
    </lineage>
</organism>
<dbReference type="Proteomes" id="UP001454086">
    <property type="component" value="Unassembled WGS sequence"/>
</dbReference>
<dbReference type="InterPro" id="IPR052067">
    <property type="entry name" value="Metal_resp_HTH_trans_reg"/>
</dbReference>
<dbReference type="SUPFAM" id="SSF46785">
    <property type="entry name" value="Winged helix' DNA-binding domain"/>
    <property type="match status" value="1"/>
</dbReference>
<dbReference type="Pfam" id="PF01047">
    <property type="entry name" value="MarR"/>
    <property type="match status" value="1"/>
</dbReference>
<evidence type="ECO:0000256" key="1">
    <source>
        <dbReference type="ARBA" id="ARBA00023015"/>
    </source>
</evidence>
<keyword evidence="1" id="KW-0805">Transcription regulation</keyword>